<evidence type="ECO:0000313" key="2">
    <source>
        <dbReference type="Proteomes" id="UP000186895"/>
    </source>
</evidence>
<organism evidence="1 2">
    <name type="scientific">Marinobacterium stanieri</name>
    <dbReference type="NCBI Taxonomy" id="49186"/>
    <lineage>
        <taxon>Bacteria</taxon>
        <taxon>Pseudomonadati</taxon>
        <taxon>Pseudomonadota</taxon>
        <taxon>Gammaproteobacteria</taxon>
        <taxon>Oceanospirillales</taxon>
        <taxon>Oceanospirillaceae</taxon>
        <taxon>Marinobacterium</taxon>
    </lineage>
</organism>
<sequence length="78" mass="8516">MNINRHIPAVAAMAIALGVLLLPGLNNQAQISHNCSNCSAPIQEHSQRDSQAAFDMAYQLTEHEAQALTRLGWINATY</sequence>
<evidence type="ECO:0000313" key="1">
    <source>
        <dbReference type="EMBL" id="SIQ69282.1"/>
    </source>
</evidence>
<keyword evidence="2" id="KW-1185">Reference proteome</keyword>
<accession>A0A1N6UUY0</accession>
<dbReference type="STRING" id="49186.SAMN05421647_107232"/>
<dbReference type="EMBL" id="FTMN01000007">
    <property type="protein sequence ID" value="SIQ69282.1"/>
    <property type="molecule type" value="Genomic_DNA"/>
</dbReference>
<dbReference type="RefSeq" id="WP_076464153.1">
    <property type="nucleotide sequence ID" value="NZ_FTMN01000007.1"/>
</dbReference>
<proteinExistence type="predicted"/>
<protein>
    <submittedName>
        <fullName evidence="1">Uncharacterized protein</fullName>
    </submittedName>
</protein>
<dbReference type="AlphaFoldDB" id="A0A1N6UUY0"/>
<reference evidence="1 2" key="1">
    <citation type="submission" date="2017-01" db="EMBL/GenBank/DDBJ databases">
        <authorList>
            <person name="Mah S.A."/>
            <person name="Swanson W.J."/>
            <person name="Moy G.W."/>
            <person name="Vacquier V.D."/>
        </authorList>
    </citation>
    <scope>NUCLEOTIDE SEQUENCE [LARGE SCALE GENOMIC DNA]</scope>
    <source>
        <strain evidence="1 2">DSM 7027</strain>
    </source>
</reference>
<dbReference type="Proteomes" id="UP000186895">
    <property type="component" value="Unassembled WGS sequence"/>
</dbReference>
<name>A0A1N6UUY0_9GAMM</name>
<gene>
    <name evidence="1" type="ORF">SAMN05421647_107232</name>
</gene>